<reference evidence="2 3" key="1">
    <citation type="journal article" date="2016" name="BMC Genomics">
        <title>Comparative genomics reveals Cyclospora cayetanensis possesses coccidia-like metabolism and invasion components but unique surface antigens.</title>
        <authorList>
            <person name="Liu S."/>
            <person name="Wang L."/>
            <person name="Zheng H."/>
            <person name="Xu Z."/>
            <person name="Roellig D.M."/>
            <person name="Li N."/>
            <person name="Frace M.A."/>
            <person name="Tang K."/>
            <person name="Arrowood M.J."/>
            <person name="Moss D.M."/>
            <person name="Zhang L."/>
            <person name="Feng Y."/>
            <person name="Xiao L."/>
        </authorList>
    </citation>
    <scope>NUCLEOTIDE SEQUENCE [LARGE SCALE GENOMIC DNA]</scope>
    <source>
        <strain evidence="2 3">CHN_HEN01</strain>
    </source>
</reference>
<name>A0A1D3CTU7_9EIME</name>
<dbReference type="VEuPathDB" id="ToxoDB:cyc_08569"/>
<dbReference type="Proteomes" id="UP000095192">
    <property type="component" value="Unassembled WGS sequence"/>
</dbReference>
<accession>A0A1D3CTU7</accession>
<dbReference type="InParanoid" id="A0A1D3CTU7"/>
<keyword evidence="1" id="KW-0472">Membrane</keyword>
<protein>
    <submittedName>
        <fullName evidence="2">Uncharacterized protein</fullName>
    </submittedName>
</protein>
<evidence type="ECO:0000256" key="1">
    <source>
        <dbReference type="SAM" id="Phobius"/>
    </source>
</evidence>
<comment type="caution">
    <text evidence="2">The sequence shown here is derived from an EMBL/GenBank/DDBJ whole genome shotgun (WGS) entry which is preliminary data.</text>
</comment>
<dbReference type="AlphaFoldDB" id="A0A1D3CTU7"/>
<evidence type="ECO:0000313" key="3">
    <source>
        <dbReference type="Proteomes" id="UP000095192"/>
    </source>
</evidence>
<dbReference type="EMBL" id="JROU02001995">
    <property type="protein sequence ID" value="OEH74588.1"/>
    <property type="molecule type" value="Genomic_DNA"/>
</dbReference>
<organism evidence="2 3">
    <name type="scientific">Cyclospora cayetanensis</name>
    <dbReference type="NCBI Taxonomy" id="88456"/>
    <lineage>
        <taxon>Eukaryota</taxon>
        <taxon>Sar</taxon>
        <taxon>Alveolata</taxon>
        <taxon>Apicomplexa</taxon>
        <taxon>Conoidasida</taxon>
        <taxon>Coccidia</taxon>
        <taxon>Eucoccidiorida</taxon>
        <taxon>Eimeriorina</taxon>
        <taxon>Eimeriidae</taxon>
        <taxon>Cyclospora</taxon>
    </lineage>
</organism>
<gene>
    <name evidence="2" type="ORF">cyc_08569</name>
</gene>
<proteinExistence type="predicted"/>
<feature type="transmembrane region" description="Helical" evidence="1">
    <location>
        <begin position="143"/>
        <end position="160"/>
    </location>
</feature>
<sequence length="207" mass="21667">MKRPRTTAKSPFAAVHAAITAQTQALPVATAAAIAHLGWPVLLVHRNKRGPWISPKDRKGVGREKRPAARAVAHVSRGSGGGVGAVAHLKPTAVAVLSKDTIGMIACLHATPEGGEAAAAASRGGTQRKYFTACNSASRAADAGMIFLMFMFAWVLLEHLRLASGSSRRGDFLRISGLVLWTATGVVHIGLSAPKWRTAGQKPLGTL</sequence>
<keyword evidence="1" id="KW-1133">Transmembrane helix</keyword>
<keyword evidence="3" id="KW-1185">Reference proteome</keyword>
<evidence type="ECO:0000313" key="2">
    <source>
        <dbReference type="EMBL" id="OEH74588.1"/>
    </source>
</evidence>
<feature type="transmembrane region" description="Helical" evidence="1">
    <location>
        <begin position="172"/>
        <end position="191"/>
    </location>
</feature>
<keyword evidence="1" id="KW-0812">Transmembrane</keyword>